<dbReference type="Gene3D" id="3.30.479.30">
    <property type="entry name" value="Band 7 domain"/>
    <property type="match status" value="1"/>
</dbReference>
<feature type="domain" description="Band 7" evidence="2">
    <location>
        <begin position="95"/>
        <end position="200"/>
    </location>
</feature>
<keyword evidence="1" id="KW-0449">Lipoprotein</keyword>
<dbReference type="EMBL" id="NMUH01004219">
    <property type="protein sequence ID" value="MQM08830.1"/>
    <property type="molecule type" value="Genomic_DNA"/>
</dbReference>
<dbReference type="SUPFAM" id="SSF117892">
    <property type="entry name" value="Band 7/SPFH domain"/>
    <property type="match status" value="1"/>
</dbReference>
<proteinExistence type="predicted"/>
<keyword evidence="4" id="KW-1185">Reference proteome</keyword>
<accession>A0A843X112</accession>
<evidence type="ECO:0000313" key="4">
    <source>
        <dbReference type="Proteomes" id="UP000652761"/>
    </source>
</evidence>
<dbReference type="Pfam" id="PF01145">
    <property type="entry name" value="Band_7"/>
    <property type="match status" value="1"/>
</dbReference>
<evidence type="ECO:0000259" key="2">
    <source>
        <dbReference type="Pfam" id="PF01145"/>
    </source>
</evidence>
<dbReference type="PANTHER" id="PTHR43327:SF10">
    <property type="entry name" value="STOMATIN-LIKE PROTEIN 2, MITOCHONDRIAL"/>
    <property type="match status" value="1"/>
</dbReference>
<name>A0A843X112_COLES</name>
<dbReference type="InterPro" id="IPR036013">
    <property type="entry name" value="Band_7/SPFH_dom_sf"/>
</dbReference>
<dbReference type="InterPro" id="IPR050710">
    <property type="entry name" value="Band7/mec-2_domain"/>
</dbReference>
<sequence length="293" mass="32437">MAMPAAVMLQRSKSIRASPLLGSFLGRLLPGAAPVGSCQLREISPLPLVYSSIVPSHVRHYVSYKEAYFSGLMRKACGFLCRFNPSARTNWGIQIVPKNNVFVVERLGKYFKTLNPGIHMLIPVVDRIAYVHSLMEEEIAISNQSFMTKDNINILIVDPYLASYGVDNPIFTAASVGRASLQRELGKIALEKAQSFISKFLSPPPFFPPLPGFFLLPFLPCLRPPSTWYQSILRSPSVFSDHLYLSRSFPPSSVLSLSVFSQLSLSRLSSPVAPISFRDPLPRLSAATPLPPR</sequence>
<evidence type="ECO:0000256" key="1">
    <source>
        <dbReference type="ARBA" id="ARBA00023288"/>
    </source>
</evidence>
<gene>
    <name evidence="3" type="ORF">Taro_041694</name>
</gene>
<organism evidence="3 4">
    <name type="scientific">Colocasia esculenta</name>
    <name type="common">Wild taro</name>
    <name type="synonym">Arum esculentum</name>
    <dbReference type="NCBI Taxonomy" id="4460"/>
    <lineage>
        <taxon>Eukaryota</taxon>
        <taxon>Viridiplantae</taxon>
        <taxon>Streptophyta</taxon>
        <taxon>Embryophyta</taxon>
        <taxon>Tracheophyta</taxon>
        <taxon>Spermatophyta</taxon>
        <taxon>Magnoliopsida</taxon>
        <taxon>Liliopsida</taxon>
        <taxon>Araceae</taxon>
        <taxon>Aroideae</taxon>
        <taxon>Colocasieae</taxon>
        <taxon>Colocasia</taxon>
    </lineage>
</organism>
<dbReference type="GO" id="GO:0005739">
    <property type="term" value="C:mitochondrion"/>
    <property type="evidence" value="ECO:0007669"/>
    <property type="project" value="TreeGrafter"/>
</dbReference>
<dbReference type="InterPro" id="IPR001107">
    <property type="entry name" value="Band_7"/>
</dbReference>
<dbReference type="Proteomes" id="UP000652761">
    <property type="component" value="Unassembled WGS sequence"/>
</dbReference>
<dbReference type="GO" id="GO:0007005">
    <property type="term" value="P:mitochondrion organization"/>
    <property type="evidence" value="ECO:0007669"/>
    <property type="project" value="TreeGrafter"/>
</dbReference>
<dbReference type="AlphaFoldDB" id="A0A843X112"/>
<evidence type="ECO:0000313" key="3">
    <source>
        <dbReference type="EMBL" id="MQM08830.1"/>
    </source>
</evidence>
<comment type="caution">
    <text evidence="3">The sequence shown here is derived from an EMBL/GenBank/DDBJ whole genome shotgun (WGS) entry which is preliminary data.</text>
</comment>
<protein>
    <recommendedName>
        <fullName evidence="2">Band 7 domain-containing protein</fullName>
    </recommendedName>
</protein>
<dbReference type="OrthoDB" id="1303752at2759"/>
<reference evidence="3" key="1">
    <citation type="submission" date="2017-07" db="EMBL/GenBank/DDBJ databases">
        <title>Taro Niue Genome Assembly and Annotation.</title>
        <authorList>
            <person name="Atibalentja N."/>
            <person name="Keating K."/>
            <person name="Fields C.J."/>
        </authorList>
    </citation>
    <scope>NUCLEOTIDE SEQUENCE</scope>
    <source>
        <strain evidence="3">Niue_2</strain>
        <tissue evidence="3">Leaf</tissue>
    </source>
</reference>
<dbReference type="PANTHER" id="PTHR43327">
    <property type="entry name" value="STOMATIN-LIKE PROTEIN 2, MITOCHONDRIAL"/>
    <property type="match status" value="1"/>
</dbReference>